<comment type="caution">
    <text evidence="1">The sequence shown here is derived from an EMBL/GenBank/DDBJ whole genome shotgun (WGS) entry which is preliminary data.</text>
</comment>
<dbReference type="AlphaFoldDB" id="A0A1V5MLH7"/>
<dbReference type="Gene3D" id="3.20.20.140">
    <property type="entry name" value="Metal-dependent hydrolases"/>
    <property type="match status" value="1"/>
</dbReference>
<dbReference type="Pfam" id="PF12228">
    <property type="entry name" value="DUF3604"/>
    <property type="match status" value="1"/>
</dbReference>
<dbReference type="Proteomes" id="UP000485484">
    <property type="component" value="Unassembled WGS sequence"/>
</dbReference>
<evidence type="ECO:0008006" key="2">
    <source>
        <dbReference type="Google" id="ProtNLM"/>
    </source>
</evidence>
<proteinExistence type="predicted"/>
<dbReference type="InterPro" id="IPR016195">
    <property type="entry name" value="Pol/histidinol_Pase-like"/>
</dbReference>
<dbReference type="EMBL" id="MWAK01000008">
    <property type="protein sequence ID" value="OPZ93780.1"/>
    <property type="molecule type" value="Genomic_DNA"/>
</dbReference>
<evidence type="ECO:0000313" key="1">
    <source>
        <dbReference type="EMBL" id="OPZ93780.1"/>
    </source>
</evidence>
<gene>
    <name evidence="1" type="ORF">BWY73_00129</name>
</gene>
<dbReference type="SUPFAM" id="SSF89550">
    <property type="entry name" value="PHP domain-like"/>
    <property type="match status" value="1"/>
</dbReference>
<sequence length="512" mass="57380">MDEYRLLWGDLHTHFEDPDHDHHYLDSGRENIDFCAVLGYPFCSENRNGLVVESVGPRPEHPEYWRKLLELVRVYHAPGRFLTLPGYEWHGDRARYGDHNVIYFESGGRLDAAWRLEDLYRNLAGGRALVIPHHTGYAPAYRGKDWSVHDDSLSPVMEIYSIHGSSEGCETPFPMERNTNLGPRVSAGTFQAGLARGCRLGVIASNDGPGLPGRWGRGRAAAWVKEFSREGLLEAFRARRTYAVTGDRIELRFRVNGAEMGASVPGGAAVEAEAEVIGAAALDRLELVQNGRVAATYNHSGRWETKAARERRFKVALEVGWGPHAKYGFKLTEKFWRWQGSLAVAGGRLAGLENRFTLPGQRAVLAAPGRSHFELASRVKYDSSPTNIQQGLVFEIEGGAGTGLDFDIEGLRFRAEIGELLAGTRFVPLIRESEARIRKEFGLDGESIGNPDPYILNCRKIKLHRAVPESGYRVGRRFRNLRLDKGLNYFYLRASQLNGQYAWSSPVWVTRA</sequence>
<name>A0A1V5MLH7_UNCT6</name>
<dbReference type="InterPro" id="IPR022028">
    <property type="entry name" value="DUF3604"/>
</dbReference>
<accession>A0A1V5MLH7</accession>
<protein>
    <recommendedName>
        <fullName evidence="2">DUF3604 domain-containing protein</fullName>
    </recommendedName>
</protein>
<reference evidence="1" key="1">
    <citation type="submission" date="2017-02" db="EMBL/GenBank/DDBJ databases">
        <title>Delving into the versatile metabolic prowess of the omnipresent phylum Bacteroidetes.</title>
        <authorList>
            <person name="Nobu M.K."/>
            <person name="Mei R."/>
            <person name="Narihiro T."/>
            <person name="Kuroda K."/>
            <person name="Liu W.-T."/>
        </authorList>
    </citation>
    <scope>NUCLEOTIDE SEQUENCE</scope>
    <source>
        <strain evidence="1">ADurb.Bin417</strain>
    </source>
</reference>
<organism evidence="1">
    <name type="scientific">candidate division TA06 bacterium ADurb.Bin417</name>
    <dbReference type="NCBI Taxonomy" id="1852828"/>
    <lineage>
        <taxon>Bacteria</taxon>
        <taxon>Bacteria division TA06</taxon>
    </lineage>
</organism>